<feature type="transmembrane region" description="Helical" evidence="1">
    <location>
        <begin position="258"/>
        <end position="279"/>
    </location>
</feature>
<dbReference type="PANTHER" id="PTHR37305:SF1">
    <property type="entry name" value="MEMBRANE PROTEIN"/>
    <property type="match status" value="1"/>
</dbReference>
<keyword evidence="1" id="KW-1133">Transmembrane helix</keyword>
<dbReference type="STRING" id="743718.Isova_2184"/>
<dbReference type="KEGG" id="iva:Isova_2184"/>
<name>F6FQK9_ISOV2</name>
<reference evidence="2 3" key="1">
    <citation type="submission" date="2011-05" db="EMBL/GenBank/DDBJ databases">
        <title>Complete sequence of Isoptericola variabilis 225.</title>
        <authorList>
            <consortium name="US DOE Joint Genome Institute"/>
            <person name="Lucas S."/>
            <person name="Han J."/>
            <person name="Lapidus A."/>
            <person name="Cheng J.-F."/>
            <person name="Goodwin L."/>
            <person name="Pitluck S."/>
            <person name="Peters L."/>
            <person name="Mikhailova N."/>
            <person name="Zeytun A."/>
            <person name="Han C."/>
            <person name="Tapia R."/>
            <person name="Land M."/>
            <person name="Hauser L."/>
            <person name="Kyrpides N."/>
            <person name="Ivanova N."/>
            <person name="Pagani I."/>
            <person name="Siebers A."/>
            <person name="Allgaier M."/>
            <person name="Thelen M."/>
            <person name="Hugenholtz P."/>
            <person name="Gladden J."/>
            <person name="Woyke T."/>
        </authorList>
    </citation>
    <scope>NUCLEOTIDE SEQUENCE [LARGE SCALE GENOMIC DNA]</scope>
    <source>
        <strain evidence="3">225</strain>
    </source>
</reference>
<keyword evidence="1" id="KW-0812">Transmembrane</keyword>
<dbReference type="AlphaFoldDB" id="F6FQK9"/>
<sequence>MTRLLRVELRRLWARRLTRWMTVAVLAVVAITGASAFSMASPPTEAQIAEAERFYADELAWWEEHGEEQVASCKEDEAAQPEPVDWGCDDMAPRLEHFLPPTTTFVPSAEQRGSMGPESTDPAVAAVYSSLWYGWGGLAAAAQSATFLLVIAFVVAVSFVTAETSSGALGMWLTFEPRRQRVYWSKAAAAGLGTVPLVLLGWAAVVGVVYAAHAWYGTLGDVTPQVWGEVAAYTGRLVVAGAATAVVGVALGVLLRHAAAAIGAAVVLLWASSVFSYGLGELQRWMPALNLRAWVDAGATYGTTTSLVAEDGTYYEEWVERAVSQTQGGVYLLVLTALLTLVAVLVFRRRDVA</sequence>
<protein>
    <submittedName>
        <fullName evidence="2">Uncharacterized protein</fullName>
    </submittedName>
</protein>
<dbReference type="HOGENOM" id="CLU_064468_0_0_11"/>
<dbReference type="RefSeq" id="WP_013839296.1">
    <property type="nucleotide sequence ID" value="NC_015588.1"/>
</dbReference>
<evidence type="ECO:0000313" key="2">
    <source>
        <dbReference type="EMBL" id="AEG44905.1"/>
    </source>
</evidence>
<accession>F6FQK9</accession>
<dbReference type="PANTHER" id="PTHR37305">
    <property type="entry name" value="INTEGRAL MEMBRANE PROTEIN-RELATED"/>
    <property type="match status" value="1"/>
</dbReference>
<evidence type="ECO:0000313" key="3">
    <source>
        <dbReference type="Proteomes" id="UP000009236"/>
    </source>
</evidence>
<feature type="transmembrane region" description="Helical" evidence="1">
    <location>
        <begin position="230"/>
        <end position="251"/>
    </location>
</feature>
<dbReference type="EMBL" id="CP002810">
    <property type="protein sequence ID" value="AEG44905.1"/>
    <property type="molecule type" value="Genomic_DNA"/>
</dbReference>
<feature type="transmembrane region" description="Helical" evidence="1">
    <location>
        <begin position="138"/>
        <end position="162"/>
    </location>
</feature>
<evidence type="ECO:0000256" key="1">
    <source>
        <dbReference type="SAM" id="Phobius"/>
    </source>
</evidence>
<dbReference type="Proteomes" id="UP000009236">
    <property type="component" value="Chromosome"/>
</dbReference>
<organism evidence="3">
    <name type="scientific">Isoptericola variabilis (strain 225)</name>
    <dbReference type="NCBI Taxonomy" id="743718"/>
    <lineage>
        <taxon>Bacteria</taxon>
        <taxon>Bacillati</taxon>
        <taxon>Actinomycetota</taxon>
        <taxon>Actinomycetes</taxon>
        <taxon>Micrococcales</taxon>
        <taxon>Promicromonosporaceae</taxon>
        <taxon>Isoptericola</taxon>
    </lineage>
</organism>
<feature type="transmembrane region" description="Helical" evidence="1">
    <location>
        <begin position="328"/>
        <end position="347"/>
    </location>
</feature>
<keyword evidence="3" id="KW-1185">Reference proteome</keyword>
<gene>
    <name evidence="2" type="ordered locus">Isova_2184</name>
</gene>
<keyword evidence="1" id="KW-0472">Membrane</keyword>
<feature type="transmembrane region" description="Helical" evidence="1">
    <location>
        <begin position="183"/>
        <end position="210"/>
    </location>
</feature>
<proteinExistence type="predicted"/>
<dbReference type="eggNOG" id="COG1277">
    <property type="taxonomic scope" value="Bacteria"/>
</dbReference>